<reference evidence="1 2" key="2">
    <citation type="submission" date="2018-11" db="EMBL/GenBank/DDBJ databases">
        <authorList>
            <consortium name="Pathogen Informatics"/>
        </authorList>
    </citation>
    <scope>NUCLEOTIDE SEQUENCE [LARGE SCALE GENOMIC DNA]</scope>
    <source>
        <strain evidence="1">Dakar</strain>
        <strain evidence="2">Dakar, Senegal</strain>
    </source>
</reference>
<reference evidence="3" key="1">
    <citation type="submission" date="2016-06" db="UniProtKB">
        <authorList>
            <consortium name="WormBaseParasite"/>
        </authorList>
    </citation>
    <scope>IDENTIFICATION</scope>
</reference>
<dbReference type="STRING" id="6186.A0A183K1L2"/>
<dbReference type="Proteomes" id="UP000279833">
    <property type="component" value="Unassembled WGS sequence"/>
</dbReference>
<evidence type="ECO:0000313" key="3">
    <source>
        <dbReference type="WBParaSite" id="SCUD_0000887501-mRNA-1"/>
    </source>
</evidence>
<accession>A0A183K1L2</accession>
<evidence type="ECO:0000313" key="1">
    <source>
        <dbReference type="EMBL" id="VDP32976.1"/>
    </source>
</evidence>
<proteinExistence type="predicted"/>
<evidence type="ECO:0000313" key="2">
    <source>
        <dbReference type="Proteomes" id="UP000279833"/>
    </source>
</evidence>
<dbReference type="WBParaSite" id="SCUD_0000887501-mRNA-1">
    <property type="protein sequence ID" value="SCUD_0000887501-mRNA-1"/>
    <property type="gene ID" value="SCUD_0000887501"/>
</dbReference>
<organism evidence="3">
    <name type="scientific">Schistosoma curassoni</name>
    <dbReference type="NCBI Taxonomy" id="6186"/>
    <lineage>
        <taxon>Eukaryota</taxon>
        <taxon>Metazoa</taxon>
        <taxon>Spiralia</taxon>
        <taxon>Lophotrochozoa</taxon>
        <taxon>Platyhelminthes</taxon>
        <taxon>Trematoda</taxon>
        <taxon>Digenea</taxon>
        <taxon>Strigeidida</taxon>
        <taxon>Schistosomatoidea</taxon>
        <taxon>Schistosomatidae</taxon>
        <taxon>Schistosoma</taxon>
    </lineage>
</organism>
<protein>
    <submittedName>
        <fullName evidence="1 3">Uncharacterized protein</fullName>
    </submittedName>
</protein>
<dbReference type="EMBL" id="UZAK01032947">
    <property type="protein sequence ID" value="VDP32976.1"/>
    <property type="molecule type" value="Genomic_DNA"/>
</dbReference>
<keyword evidence="2" id="KW-1185">Reference proteome</keyword>
<gene>
    <name evidence="1" type="ORF">SCUD_LOCUS8875</name>
</gene>
<dbReference type="AlphaFoldDB" id="A0A183K1L2"/>
<sequence>MRRWRRRQCMKLETDRLEGQQCQQQQQQRQKPLYDDFVSNTNYFQNAIINLSQTVDSIPKTNSMLAISELTNYSGDTSITTTSTIDVTYTNSDNNNNRSYQSLSTNTSVTSRSNADAEFCKMSNSTPAMFNGGVTSPGNYKKILIDRYLLSQSMSHCGTIYESISPFTKMVNIIDLLLIYFL</sequence>
<name>A0A183K1L2_9TREM</name>